<feature type="compositionally biased region" description="Polar residues" evidence="1">
    <location>
        <begin position="144"/>
        <end position="154"/>
    </location>
</feature>
<dbReference type="InterPro" id="IPR042099">
    <property type="entry name" value="ANL_N_sf"/>
</dbReference>
<dbReference type="Pfam" id="PF23024">
    <property type="entry name" value="AMP-dom_DIP2-like"/>
    <property type="match status" value="1"/>
</dbReference>
<evidence type="ECO:0000313" key="4">
    <source>
        <dbReference type="Proteomes" id="UP000262825"/>
    </source>
</evidence>
<dbReference type="SMART" id="SM01137">
    <property type="entry name" value="DMAP_binding"/>
    <property type="match status" value="1"/>
</dbReference>
<protein>
    <recommendedName>
        <fullName evidence="2">DMAP1-binding domain-containing protein</fullName>
    </recommendedName>
</protein>
<name>A0A376B234_9ASCO</name>
<evidence type="ECO:0000313" key="3">
    <source>
        <dbReference type="EMBL" id="SSD58669.1"/>
    </source>
</evidence>
<dbReference type="PANTHER" id="PTHR22754:SF32">
    <property type="entry name" value="DISCO-INTERACTING PROTEIN 2"/>
    <property type="match status" value="1"/>
</dbReference>
<dbReference type="InterPro" id="IPR000873">
    <property type="entry name" value="AMP-dep_synth/lig_dom"/>
</dbReference>
<dbReference type="Pfam" id="PF24919">
    <property type="entry name" value="Mug62"/>
    <property type="match status" value="1"/>
</dbReference>
<feature type="domain" description="DMAP1-binding" evidence="2">
    <location>
        <begin position="5"/>
        <end position="105"/>
    </location>
</feature>
<dbReference type="VEuPathDB" id="FungiDB:SCODWIG_00430"/>
<dbReference type="InterPro" id="IPR025110">
    <property type="entry name" value="AMP-bd_C"/>
</dbReference>
<dbReference type="Proteomes" id="UP000262825">
    <property type="component" value="Unassembled WGS sequence"/>
</dbReference>
<gene>
    <name evidence="3" type="ORF">SCODWIG_00430</name>
</gene>
<feature type="compositionally biased region" description="Low complexity" evidence="1">
    <location>
        <begin position="92"/>
        <end position="143"/>
    </location>
</feature>
<dbReference type="Pfam" id="PF06464">
    <property type="entry name" value="DMAP_binding"/>
    <property type="match status" value="1"/>
</dbReference>
<proteinExistence type="predicted"/>
<dbReference type="EMBL" id="UFAJ01000034">
    <property type="protein sequence ID" value="SSD58669.1"/>
    <property type="molecule type" value="Genomic_DNA"/>
</dbReference>
<dbReference type="Gene3D" id="3.40.50.12780">
    <property type="entry name" value="N-terminal domain of ligase-like"/>
    <property type="match status" value="3"/>
</dbReference>
<dbReference type="GO" id="GO:0005829">
    <property type="term" value="C:cytosol"/>
    <property type="evidence" value="ECO:0007669"/>
    <property type="project" value="TreeGrafter"/>
</dbReference>
<organism evidence="3 4">
    <name type="scientific">Saccharomycodes ludwigii</name>
    <dbReference type="NCBI Taxonomy" id="36035"/>
    <lineage>
        <taxon>Eukaryota</taxon>
        <taxon>Fungi</taxon>
        <taxon>Dikarya</taxon>
        <taxon>Ascomycota</taxon>
        <taxon>Saccharomycotina</taxon>
        <taxon>Saccharomycetes</taxon>
        <taxon>Saccharomycodales</taxon>
        <taxon>Saccharomycodaceae</taxon>
        <taxon>Saccharomycodes</taxon>
    </lineage>
</organism>
<accession>A0A376B234</accession>
<dbReference type="Pfam" id="PF00501">
    <property type="entry name" value="AMP-binding"/>
    <property type="match status" value="1"/>
</dbReference>
<keyword evidence="4" id="KW-1185">Reference proteome</keyword>
<dbReference type="PROSITE" id="PS51912">
    <property type="entry name" value="DMAP1_BIND"/>
    <property type="match status" value="1"/>
</dbReference>
<sequence>MDFSISSSLPLEAQKLLEELIIDYKEENLTPKGYLKKRQLLLDSYKNVRSPSKSIKIHKTNGSLLSSSTASFESMSIISPEPSLYKVTTTTSSNNNNSSNIIESKSSLNSNNNNNNNNNNSYNDNENSLMVMKNKNNPSNNNKLTPASSTSLRISRTNTSASTNNSSNNKGNVKRRLSQISLPFSPDSGEYDPMTPLLPRVEKLTSTFKGASLPAILRARSQLQAKETALIIVNHKNKETVISWEKLYLRSEKIAHELSKSKSLYKMDKVLLWFNRDDVIEFAVSLFGCFISGMIAVPVSFETYSLNEIIEIVKLTNSKTIIISEDASKQLTNLTTSNGKLKLIKSDFFSKITFVKSSDMGIYSKAKKIQPIFDIPSISYIEFTRTPLGKLSGVVMKHKILENQFETFSSIINSRLNSLRASATKKTSANSIIRPLTASSGGSARRRFITVNTLDTTRNSGLVLGLLFNIYTGNLMVSGDSKHILTASGGFETLIDKYRADIILSDQLQLKQVVINYLDNPEVSSKKRKQRVDFSCIKFCFTTCTTIDTDVSEMIVHKWLKNLGGMDASQCYSPILTLPDFGGIFISLKDQLGKLENFPLHDPKLRLQDDLFIEKEALKENIIKPSITAMINASSSTQNFIRLASFGYPIPDSYVAIVNPDDGTLVQDLTVGEVWISSPTITDEFYQMDKVNEFVFNAKINYTEMFRMLRASKSSSSIVEKLRTIMTTCTTNLKFLRTKLMGFVHNGRIFILSLVEDMILQNKLIRLPNWSHTSDLTKSKNIEKKRRLVQTHYLQHITENLVRTVEYVLEVSAFELPQNKDEHFLVMCVESTYLRNSALTIANNDSVTTVGSSNSVQKLEKTLNALLEKIYKILWIFHKIQPFCIMLLPPGSLPKRYCSLEIANSIVEKKFFSGELNSKFVKFQLDNVILDFVPHSSYYNESIFSEHLSELRHKAIGQNINQHFGNVNLEKFWQTSGIDFRDKTVDTRSNIVLTSFTSIMDILQWRSKNQPNDFAFSDGQVSGSGGSLANNNGNNYHKNVSWRQFDNIVASFLKKIIDSKTPLKAGDPIVIIAENSVEYAAMVNACFYCGFLVIPLPVFKDSTATENVLLLVNIVKSYKVKRIFVDGKHFTLLDDNTLTSKMLKKYKNEIPKITNFSKIKKRQKLLITDCKTIMKSKYKYGRLQKAGCVIWIDKETDINLNTNVVMNHPLLLNMCKIIKETLKMSSDTRILSCCRHTNGIGFLQSCLLGIYVGTTTTSFSSSDIYHDITEFLIALQNLNIKDLYLSPEFLTFVLQKANEFLTQHEIYDKRNNDSKIKNAHLKPFFLKNVANIIVPFSGRPRTDLIESLIRKYPQIGCTNLNVNYLYEHRFNPFVSVRSYLGIPPVHVYLDPESLREGTIKEVDPHVTNDYICLQDSGIVPVCTLVSIVNPETRKLCYSGEIGEIWCCSEENSYDYYIANLDQKPLLQNKAPSNKAAKTYKLQKEKFITSQFNSKINNGGLNDSLTYLRTGDLGFMRSFTKIDDRGNKLNLALLYVLGGIHETIENLGLTHFVVDLEKTIINTHASIANCMVAKVGGFLSCIVEMKKEKNRPEHSNIVSLIVAMLLKKHGVILDLCCFAKCGALTSKYFDWHKNRRNILTNWINKNIVIEDSYGTNFGENTSLYLLSDFETQK</sequence>
<dbReference type="InterPro" id="IPR056881">
    <property type="entry name" value="Mug62_dom"/>
</dbReference>
<feature type="compositionally biased region" description="Low complexity" evidence="1">
    <location>
        <begin position="155"/>
        <end position="169"/>
    </location>
</feature>
<dbReference type="InterPro" id="IPR010506">
    <property type="entry name" value="DMAP1-bd"/>
</dbReference>
<feature type="region of interest" description="Disordered" evidence="1">
    <location>
        <begin position="88"/>
        <end position="177"/>
    </location>
</feature>
<reference evidence="4" key="1">
    <citation type="submission" date="2018-06" db="EMBL/GenBank/DDBJ databases">
        <authorList>
            <person name="Guldener U."/>
        </authorList>
    </citation>
    <scope>NUCLEOTIDE SEQUENCE [LARGE SCALE GENOMIC DNA]</scope>
    <source>
        <strain evidence="4">UTAD17</strain>
    </source>
</reference>
<evidence type="ECO:0000256" key="1">
    <source>
        <dbReference type="SAM" id="MobiDB-lite"/>
    </source>
</evidence>
<dbReference type="PANTHER" id="PTHR22754">
    <property type="entry name" value="DISCO-INTERACTING PROTEIN 2 DIP2 -RELATED"/>
    <property type="match status" value="1"/>
</dbReference>
<evidence type="ECO:0000259" key="2">
    <source>
        <dbReference type="PROSITE" id="PS51912"/>
    </source>
</evidence>
<dbReference type="SUPFAM" id="SSF56801">
    <property type="entry name" value="Acetyl-CoA synthetase-like"/>
    <property type="match status" value="2"/>
</dbReference>